<keyword evidence="2" id="KW-1185">Reference proteome</keyword>
<accession>A0AAE9JVT2</accession>
<organism evidence="1 2">
    <name type="scientific">Erwinia phage Loshitsa2</name>
    <dbReference type="NCBI Taxonomy" id="2923254"/>
    <lineage>
        <taxon>Viruses</taxon>
        <taxon>Duplodnaviria</taxon>
        <taxon>Heunggongvirae</taxon>
        <taxon>Uroviricota</taxon>
        <taxon>Caudoviricetes</taxon>
        <taxon>Autographivirales</taxon>
        <taxon>Autoscriptoviridae</taxon>
        <taxon>Slopekvirinae</taxon>
        <taxon>Micantvirus</taxon>
        <taxon>Micantvirus loshitsa2</taxon>
    </lineage>
</organism>
<gene>
    <name evidence="1" type="ORF">Loshitsa2_00013</name>
</gene>
<dbReference type="EMBL" id="OM513680">
    <property type="protein sequence ID" value="UNA01141.1"/>
    <property type="molecule type" value="Genomic_DNA"/>
</dbReference>
<name>A0AAE9JVT2_9CAUD</name>
<proteinExistence type="predicted"/>
<evidence type="ECO:0000313" key="1">
    <source>
        <dbReference type="EMBL" id="UNA01141.1"/>
    </source>
</evidence>
<sequence length="43" mass="5031">MAVIKTFWRIYKFRLNYDGMGRIDAARHAVRAVNAIHFTGYSL</sequence>
<dbReference type="Proteomes" id="UP000829102">
    <property type="component" value="Segment"/>
</dbReference>
<reference evidence="1 2" key="1">
    <citation type="journal article" date="2022" name="Arch. Virol.">
        <title>Two novel Erwinia amylovora bacteriophages, Loshitsa2 and Micant, isolated in Belarus.</title>
        <authorList>
            <person name="Besarab N.V."/>
            <person name="Letarov A.V."/>
            <person name="Kulikov E.E."/>
            <person name="Babenko V.V."/>
            <person name="Belalov I.S."/>
            <person name="Lagonenko A.L."/>
            <person name="Golomidova A.K."/>
            <person name="Evtushenkov A.N."/>
        </authorList>
    </citation>
    <scope>NUCLEOTIDE SEQUENCE [LARGE SCALE GENOMIC DNA]</scope>
</reference>
<protein>
    <submittedName>
        <fullName evidence="1">Uncharacterized protein</fullName>
    </submittedName>
</protein>
<evidence type="ECO:0000313" key="2">
    <source>
        <dbReference type="Proteomes" id="UP000829102"/>
    </source>
</evidence>